<comment type="caution">
    <text evidence="3">The sequence shown here is derived from an EMBL/GenBank/DDBJ whole genome shotgun (WGS) entry which is preliminary data.</text>
</comment>
<dbReference type="Pfam" id="PF09250">
    <property type="entry name" value="Prim-Pol"/>
    <property type="match status" value="1"/>
</dbReference>
<feature type="domain" description="DNA primase/polymerase bifunctional N-terminal" evidence="2">
    <location>
        <begin position="22"/>
        <end position="194"/>
    </location>
</feature>
<dbReference type="RefSeq" id="WP_337331991.1">
    <property type="nucleotide sequence ID" value="NZ_JBBDGM010000006.1"/>
</dbReference>
<evidence type="ECO:0000313" key="3">
    <source>
        <dbReference type="EMBL" id="MEJ1088323.1"/>
    </source>
</evidence>
<protein>
    <submittedName>
        <fullName evidence="3">AAA family ATPase</fullName>
    </submittedName>
</protein>
<evidence type="ECO:0000313" key="4">
    <source>
        <dbReference type="Proteomes" id="UP001371224"/>
    </source>
</evidence>
<dbReference type="Gene3D" id="3.40.50.300">
    <property type="entry name" value="P-loop containing nucleotide triphosphate hydrolases"/>
    <property type="match status" value="1"/>
</dbReference>
<evidence type="ECO:0000256" key="1">
    <source>
        <dbReference type="SAM" id="MobiDB-lite"/>
    </source>
</evidence>
<evidence type="ECO:0000259" key="2">
    <source>
        <dbReference type="SMART" id="SM00943"/>
    </source>
</evidence>
<gene>
    <name evidence="3" type="ORF">WDU99_08340</name>
</gene>
<name>A0ABU8LCA2_9MICO</name>
<dbReference type="Pfam" id="PF13481">
    <property type="entry name" value="AAA_25"/>
    <property type="match status" value="1"/>
</dbReference>
<reference evidence="3 4" key="1">
    <citation type="submission" date="2024-02" db="EMBL/GenBank/DDBJ databases">
        <authorList>
            <person name="Saticioglu I.B."/>
        </authorList>
    </citation>
    <scope>NUCLEOTIDE SEQUENCE [LARGE SCALE GENOMIC DNA]</scope>
    <source>
        <strain evidence="3 4">Mu-80</strain>
    </source>
</reference>
<organism evidence="3 4">
    <name type="scientific">Microbacterium bandirmense</name>
    <dbReference type="NCBI Taxonomy" id="3122050"/>
    <lineage>
        <taxon>Bacteria</taxon>
        <taxon>Bacillati</taxon>
        <taxon>Actinomycetota</taxon>
        <taxon>Actinomycetes</taxon>
        <taxon>Micrococcales</taxon>
        <taxon>Microbacteriaceae</taxon>
        <taxon>Microbacterium</taxon>
    </lineage>
</organism>
<sequence length="683" mass="75136">MVKAPDYTLEPSGAENPALASALNWSERGWPTFPLRHNDKTPAIPNVHKGEKDASGKPVRCDGRCGKFGHGVLDATRSADALGRLFASYPTGNVGGAATDRVIFDLDVQHDAKRLDVFPPTREHLSGRGNGNVHLIYRVGGTLARQIRPGVNVLGKGIDIRAGAGSYVVLPPSRHPDTGKPYTVANPEVPEHALTDDDVRAIWSAYGVQLPGERKAPDAAPERPSRNTEAAGGLFAQSEAVRFLLDPPARGQGITNDALTKVAGYYARLHREARELYDYHVNEWIAKVDPSYEDKAKTVESVWNSEHSKEGERARRIEERVEAKIIEHEAKALFTRALAELEPAEPFDAGSLAEILARPDSTRFRVDGLILAEGFTTVVAARKTGKTTFNLNLADALLTGRDFLGRFPVEPVKGRIALLNFEVAAKQVAHWAHLVGVDPERFDIVTLRGRRNPLLHPQDRADLAAYLRQREVEFLFVDPLSRAFYGDNGNDNTQMQRFLSDLDTFARSEAGATDVVLNVHAGWNADRSRGASATEDHPDSIIWLKPGDREKGDKSTYIEAKGRDVDVEEMQLAFDPSTYRLSLTGEGSRREVKQAQKRSDLEPEILRLVTADPGINSTVVGKRLKESGNSFQKGAENDALKAMRFAGRIGWRKGPNNASLWYPPGHPDAETKTPLAGVDEEEF</sequence>
<dbReference type="EMBL" id="JBBDGM010000006">
    <property type="protein sequence ID" value="MEJ1088323.1"/>
    <property type="molecule type" value="Genomic_DNA"/>
</dbReference>
<dbReference type="InterPro" id="IPR027417">
    <property type="entry name" value="P-loop_NTPase"/>
</dbReference>
<accession>A0ABU8LCA2</accession>
<dbReference type="SUPFAM" id="SSF56747">
    <property type="entry name" value="Prim-pol domain"/>
    <property type="match status" value="1"/>
</dbReference>
<dbReference type="SMART" id="SM00943">
    <property type="entry name" value="Prim-Pol"/>
    <property type="match status" value="1"/>
</dbReference>
<proteinExistence type="predicted"/>
<feature type="region of interest" description="Disordered" evidence="1">
    <location>
        <begin position="660"/>
        <end position="683"/>
    </location>
</feature>
<dbReference type="InterPro" id="IPR015330">
    <property type="entry name" value="DNA_primase/pol_bifunc_N"/>
</dbReference>
<dbReference type="SUPFAM" id="SSF52540">
    <property type="entry name" value="P-loop containing nucleoside triphosphate hydrolases"/>
    <property type="match status" value="1"/>
</dbReference>
<dbReference type="Proteomes" id="UP001371224">
    <property type="component" value="Unassembled WGS sequence"/>
</dbReference>
<keyword evidence="4" id="KW-1185">Reference proteome</keyword>